<dbReference type="Proteomes" id="UP000225766">
    <property type="component" value="Unassembled WGS sequence"/>
</dbReference>
<organism evidence="1 2">
    <name type="scientific">Bacillus cereus</name>
    <dbReference type="NCBI Taxonomy" id="1396"/>
    <lineage>
        <taxon>Bacteria</taxon>
        <taxon>Bacillati</taxon>
        <taxon>Bacillota</taxon>
        <taxon>Bacilli</taxon>
        <taxon>Bacillales</taxon>
        <taxon>Bacillaceae</taxon>
        <taxon>Bacillus</taxon>
        <taxon>Bacillus cereus group</taxon>
    </lineage>
</organism>
<accession>A0A2C1LVF9</accession>
<evidence type="ECO:0000313" key="2">
    <source>
        <dbReference type="Proteomes" id="UP000225766"/>
    </source>
</evidence>
<dbReference type="AlphaFoldDB" id="A0A2C1LVF9"/>
<proteinExistence type="predicted"/>
<gene>
    <name evidence="1" type="ORF">COD19_11685</name>
</gene>
<dbReference type="RefSeq" id="WP_088231279.1">
    <property type="nucleotide sequence ID" value="NZ_JARXKI010000026.1"/>
</dbReference>
<dbReference type="EMBL" id="NUMG01000011">
    <property type="protein sequence ID" value="PGU02448.1"/>
    <property type="molecule type" value="Genomic_DNA"/>
</dbReference>
<reference evidence="1 2" key="1">
    <citation type="submission" date="2017-09" db="EMBL/GenBank/DDBJ databases">
        <title>Large-scale bioinformatics analysis of Bacillus genomes uncovers conserved roles of natural products in bacterial physiology.</title>
        <authorList>
            <consortium name="Agbiome Team Llc"/>
            <person name="Bleich R.M."/>
            <person name="Grubbs K.J."/>
            <person name="Santa Maria K.C."/>
            <person name="Allen S.E."/>
            <person name="Farag S."/>
            <person name="Shank E.A."/>
            <person name="Bowers A."/>
        </authorList>
    </citation>
    <scope>NUCLEOTIDE SEQUENCE [LARGE SCALE GENOMIC DNA]</scope>
    <source>
        <strain evidence="1 2">AFS040105</strain>
    </source>
</reference>
<sequence>MQGNLYNKEFSAVRDGCVTCGHGLIFDVYNDKVNIRGRDFNTLTTIWNGTVQLKPNKIGVYEAEDGAFAYATMSDDVNVFSSKVVNMNDGRAYLEMLKIDGGTSGGKKY</sequence>
<comment type="caution">
    <text evidence="1">The sequence shown here is derived from an EMBL/GenBank/DDBJ whole genome shotgun (WGS) entry which is preliminary data.</text>
</comment>
<protein>
    <submittedName>
        <fullName evidence="1">Uncharacterized protein</fullName>
    </submittedName>
</protein>
<name>A0A2C1LVF9_BACCE</name>
<evidence type="ECO:0000313" key="1">
    <source>
        <dbReference type="EMBL" id="PGU02448.1"/>
    </source>
</evidence>